<dbReference type="EMBL" id="SHKO01000002">
    <property type="protein sequence ID" value="RZT94479.1"/>
    <property type="molecule type" value="Genomic_DNA"/>
</dbReference>
<keyword evidence="2" id="KW-1185">Reference proteome</keyword>
<comment type="caution">
    <text evidence="1">The sequence shown here is derived from an EMBL/GenBank/DDBJ whole genome shotgun (WGS) entry which is preliminary data.</text>
</comment>
<gene>
    <name evidence="1" type="ORF">EV681_2899</name>
</gene>
<accession>A0A4V2FSJ1</accession>
<dbReference type="Proteomes" id="UP000293398">
    <property type="component" value="Unassembled WGS sequence"/>
</dbReference>
<dbReference type="AlphaFoldDB" id="A0A4V2FSJ1"/>
<evidence type="ECO:0000313" key="1">
    <source>
        <dbReference type="EMBL" id="RZT94479.1"/>
    </source>
</evidence>
<sequence>MARFKGNAHDVYEQNADFIHEKSTLKKTVDKSSEHFHKSNISWTSDADITLNSPEVEETYNTAIYRKNFSLYAYALKGLINTNNLSFYGYSKNKSYFYLNLSGVTTNTGAFFILPGPNLFYSGAIQIKVSVCTIEANPVGKELENSQGRSFIVDPKGSIVMNKKTTVDDGTTTTTKNSSNKYLRSKKWKHFGGVYIRRVTIQNNS</sequence>
<evidence type="ECO:0000313" key="2">
    <source>
        <dbReference type="Proteomes" id="UP000293398"/>
    </source>
</evidence>
<reference evidence="1 2" key="1">
    <citation type="submission" date="2019-02" db="EMBL/GenBank/DDBJ databases">
        <title>Genomic Encyclopedia of Type Strains, Phase IV (KMG-IV): sequencing the most valuable type-strain genomes for metagenomic binning, comparative biology and taxonomic classification.</title>
        <authorList>
            <person name="Goeker M."/>
        </authorList>
    </citation>
    <scope>NUCLEOTIDE SEQUENCE [LARGE SCALE GENOMIC DNA]</scope>
    <source>
        <strain evidence="1 2">DSM 23814</strain>
    </source>
</reference>
<name>A0A4V2FSJ1_9BURK</name>
<organism evidence="1 2">
    <name type="scientific">Advenella incenata</name>
    <dbReference type="NCBI Taxonomy" id="267800"/>
    <lineage>
        <taxon>Bacteria</taxon>
        <taxon>Pseudomonadati</taxon>
        <taxon>Pseudomonadota</taxon>
        <taxon>Betaproteobacteria</taxon>
        <taxon>Burkholderiales</taxon>
        <taxon>Alcaligenaceae</taxon>
    </lineage>
</organism>
<proteinExistence type="predicted"/>
<dbReference type="RefSeq" id="WP_128392862.1">
    <property type="nucleotide sequence ID" value="NZ_SHKO01000002.1"/>
</dbReference>
<protein>
    <submittedName>
        <fullName evidence="1">Uncharacterized protein</fullName>
    </submittedName>
</protein>
<dbReference type="OrthoDB" id="9828573at2"/>